<dbReference type="InterPro" id="IPR015797">
    <property type="entry name" value="NUDIX_hydrolase-like_dom_sf"/>
</dbReference>
<dbReference type="InterPro" id="IPR000086">
    <property type="entry name" value="NUDIX_hydrolase_dom"/>
</dbReference>
<keyword evidence="1" id="KW-0378">Hydrolase</keyword>
<dbReference type="InterPro" id="IPR020084">
    <property type="entry name" value="NUDIX_hydrolase_CS"/>
</dbReference>
<dbReference type="PANTHER" id="PTHR10885:SF0">
    <property type="entry name" value="ISOPENTENYL-DIPHOSPHATE DELTA-ISOMERASE"/>
    <property type="match status" value="1"/>
</dbReference>
<dbReference type="RefSeq" id="WP_153863833.1">
    <property type="nucleotide sequence ID" value="NZ_WJQS01000008.1"/>
</dbReference>
<dbReference type="EMBL" id="WJQS01000008">
    <property type="protein sequence ID" value="MRI86027.1"/>
    <property type="molecule type" value="Genomic_DNA"/>
</dbReference>
<organism evidence="3 4">
    <name type="scientific">Fundicoccus ignavus</name>
    <dbReference type="NCBI Taxonomy" id="2664442"/>
    <lineage>
        <taxon>Bacteria</taxon>
        <taxon>Bacillati</taxon>
        <taxon>Bacillota</taxon>
        <taxon>Bacilli</taxon>
        <taxon>Lactobacillales</taxon>
        <taxon>Aerococcaceae</taxon>
        <taxon>Fundicoccus</taxon>
    </lineage>
</organism>
<feature type="domain" description="Nudix hydrolase" evidence="2">
    <location>
        <begin position="28"/>
        <end position="157"/>
    </location>
</feature>
<dbReference type="CDD" id="cd04693">
    <property type="entry name" value="NUDIX_Hydrolase"/>
    <property type="match status" value="1"/>
</dbReference>
<dbReference type="SUPFAM" id="SSF55811">
    <property type="entry name" value="Nudix"/>
    <property type="match status" value="1"/>
</dbReference>
<name>A0A6I2GDY2_9LACT</name>
<sequence length="167" mass="19131">MEYWDLFNLEGSLIESNHVRGEAIPDGLYHHVVSILVQHQDGSILIMQRDFEKELFPGKYEASAGGSILAGETVAAGAKRELLEETGIEARELIKVDNRIDTQYHVFYTDYYTKVTTSKEQVKLQPGETIDYQWVSVENFLQLVEQNEILSLNVALLKNKYWHLIKG</sequence>
<evidence type="ECO:0000259" key="2">
    <source>
        <dbReference type="PROSITE" id="PS51462"/>
    </source>
</evidence>
<proteinExistence type="predicted"/>
<evidence type="ECO:0000256" key="1">
    <source>
        <dbReference type="ARBA" id="ARBA00022801"/>
    </source>
</evidence>
<keyword evidence="4" id="KW-1185">Reference proteome</keyword>
<gene>
    <name evidence="3" type="ORF">GIY09_09145</name>
</gene>
<reference evidence="3 4" key="1">
    <citation type="submission" date="2019-11" db="EMBL/GenBank/DDBJ databases">
        <title>Characterisation of Fundicoccus ignavus gen. nov. sp. nov., a novel genus of the family Aerococcaceae isolated from bulk tank milk.</title>
        <authorList>
            <person name="Siebert A."/>
            <person name="Huptas C."/>
            <person name="Wenning M."/>
            <person name="Scherer S."/>
            <person name="Doll E.V."/>
        </authorList>
    </citation>
    <scope>NUCLEOTIDE SEQUENCE [LARGE SCALE GENOMIC DNA]</scope>
    <source>
        <strain evidence="3 4">WS4759</strain>
    </source>
</reference>
<dbReference type="AlphaFoldDB" id="A0A6I2GDY2"/>
<accession>A0A6I2GDY2</accession>
<dbReference type="PROSITE" id="PS51462">
    <property type="entry name" value="NUDIX"/>
    <property type="match status" value="1"/>
</dbReference>
<dbReference type="Gene3D" id="3.90.79.10">
    <property type="entry name" value="Nucleoside Triphosphate Pyrophosphohydrolase"/>
    <property type="match status" value="1"/>
</dbReference>
<dbReference type="PROSITE" id="PS00893">
    <property type="entry name" value="NUDIX_BOX"/>
    <property type="match status" value="1"/>
</dbReference>
<dbReference type="PANTHER" id="PTHR10885">
    <property type="entry name" value="ISOPENTENYL-DIPHOSPHATE DELTA-ISOMERASE"/>
    <property type="match status" value="1"/>
</dbReference>
<dbReference type="GO" id="GO:0016787">
    <property type="term" value="F:hydrolase activity"/>
    <property type="evidence" value="ECO:0007669"/>
    <property type="project" value="UniProtKB-KW"/>
</dbReference>
<dbReference type="Proteomes" id="UP000430975">
    <property type="component" value="Unassembled WGS sequence"/>
</dbReference>
<comment type="caution">
    <text evidence="3">The sequence shown here is derived from an EMBL/GenBank/DDBJ whole genome shotgun (WGS) entry which is preliminary data.</text>
</comment>
<evidence type="ECO:0000313" key="3">
    <source>
        <dbReference type="EMBL" id="MRI86027.1"/>
    </source>
</evidence>
<evidence type="ECO:0000313" key="4">
    <source>
        <dbReference type="Proteomes" id="UP000430975"/>
    </source>
</evidence>
<protein>
    <submittedName>
        <fullName evidence="3">NUDIX domain-containing protein</fullName>
    </submittedName>
</protein>
<dbReference type="Pfam" id="PF00293">
    <property type="entry name" value="NUDIX"/>
    <property type="match status" value="1"/>
</dbReference>